<reference evidence="3 4" key="1">
    <citation type="submission" date="2023-06" db="EMBL/GenBank/DDBJ databases">
        <title>Sporosarcina sp. nov., isolated from Korean traditional fermented seafood 'Jeotgal'.</title>
        <authorList>
            <person name="Yang A.I."/>
            <person name="Shin N.-R."/>
        </authorList>
    </citation>
    <scope>NUCLEOTIDE SEQUENCE [LARGE SCALE GENOMIC DNA]</scope>
    <source>
        <strain evidence="3 4">KCTC13119</strain>
    </source>
</reference>
<keyword evidence="1" id="KW-0812">Transmembrane</keyword>
<feature type="transmembrane region" description="Helical" evidence="1">
    <location>
        <begin position="99"/>
        <end position="117"/>
    </location>
</feature>
<organism evidence="3 4">
    <name type="scientific">Sporosarcina saromensis</name>
    <dbReference type="NCBI Taxonomy" id="359365"/>
    <lineage>
        <taxon>Bacteria</taxon>
        <taxon>Bacillati</taxon>
        <taxon>Bacillota</taxon>
        <taxon>Bacilli</taxon>
        <taxon>Bacillales</taxon>
        <taxon>Caryophanaceae</taxon>
        <taxon>Sporosarcina</taxon>
    </lineage>
</organism>
<dbReference type="Proteomes" id="UP001282284">
    <property type="component" value="Unassembled WGS sequence"/>
</dbReference>
<proteinExistence type="predicted"/>
<feature type="transmembrane region" description="Helical" evidence="1">
    <location>
        <begin position="7"/>
        <end position="24"/>
    </location>
</feature>
<evidence type="ECO:0000313" key="4">
    <source>
        <dbReference type="Proteomes" id="UP001282284"/>
    </source>
</evidence>
<feature type="domain" description="DUF1468" evidence="2">
    <location>
        <begin position="5"/>
        <end position="147"/>
    </location>
</feature>
<dbReference type="InterPro" id="IPR009936">
    <property type="entry name" value="DUF1468"/>
</dbReference>
<keyword evidence="1" id="KW-1133">Transmembrane helix</keyword>
<keyword evidence="1" id="KW-0472">Membrane</keyword>
<dbReference type="Pfam" id="PF07331">
    <property type="entry name" value="TctB"/>
    <property type="match status" value="1"/>
</dbReference>
<evidence type="ECO:0000256" key="1">
    <source>
        <dbReference type="SAM" id="Phobius"/>
    </source>
</evidence>
<keyword evidence="4" id="KW-1185">Reference proteome</keyword>
<protein>
    <submittedName>
        <fullName evidence="3">Tripartite tricarboxylate transporter TctB family protein</fullName>
    </submittedName>
</protein>
<accession>A0ABU4G7R4</accession>
<feature type="transmembrane region" description="Helical" evidence="1">
    <location>
        <begin position="36"/>
        <end position="55"/>
    </location>
</feature>
<name>A0ABU4G7R4_9BACL</name>
<evidence type="ECO:0000259" key="2">
    <source>
        <dbReference type="Pfam" id="PF07331"/>
    </source>
</evidence>
<dbReference type="RefSeq" id="WP_317943094.1">
    <property type="nucleotide sequence ID" value="NZ_JAUBDI010000005.1"/>
</dbReference>
<gene>
    <name evidence="3" type="ORF">QT711_07475</name>
</gene>
<evidence type="ECO:0000313" key="3">
    <source>
        <dbReference type="EMBL" id="MDW0113022.1"/>
    </source>
</evidence>
<sequence length="147" mass="16297">MVRFITPLFTVVLGIVFLIASLNLPKSNLGNPNGPIYFPVLIAVILIVSGLVYLFQEIKARGFAFKDFAALREGKSPMYLGITLVLMIFYTIAFERIGFLLSTILFLGGLLFLLNGAKKWLANVLVAIIFSFVTWYAFGTLLQVSLP</sequence>
<feature type="transmembrane region" description="Helical" evidence="1">
    <location>
        <begin position="124"/>
        <end position="146"/>
    </location>
</feature>
<feature type="transmembrane region" description="Helical" evidence="1">
    <location>
        <begin position="76"/>
        <end position="93"/>
    </location>
</feature>
<dbReference type="EMBL" id="JAUBDI010000005">
    <property type="protein sequence ID" value="MDW0113022.1"/>
    <property type="molecule type" value="Genomic_DNA"/>
</dbReference>
<comment type="caution">
    <text evidence="3">The sequence shown here is derived from an EMBL/GenBank/DDBJ whole genome shotgun (WGS) entry which is preliminary data.</text>
</comment>